<comment type="caution">
    <text evidence="3">The sequence shown here is derived from an EMBL/GenBank/DDBJ whole genome shotgun (WGS) entry which is preliminary data.</text>
</comment>
<organism evidence="3 4">
    <name type="scientific">Candidatus Ordinivivax streblomastigis</name>
    <dbReference type="NCBI Taxonomy" id="2540710"/>
    <lineage>
        <taxon>Bacteria</taxon>
        <taxon>Pseudomonadati</taxon>
        <taxon>Bacteroidota</taxon>
        <taxon>Bacteroidia</taxon>
        <taxon>Bacteroidales</taxon>
        <taxon>Candidatus Ordinivivax</taxon>
    </lineage>
</organism>
<evidence type="ECO:0000259" key="2">
    <source>
        <dbReference type="PROSITE" id="PS50853"/>
    </source>
</evidence>
<dbReference type="InterPro" id="IPR036116">
    <property type="entry name" value="FN3_sf"/>
</dbReference>
<accession>A0A5M8P1A6</accession>
<dbReference type="Gene3D" id="2.60.40.10">
    <property type="entry name" value="Immunoglobulins"/>
    <property type="match status" value="1"/>
</dbReference>
<dbReference type="Pfam" id="PF18962">
    <property type="entry name" value="Por_Secre_tail"/>
    <property type="match status" value="1"/>
</dbReference>
<feature type="domain" description="Fibronectin type-III" evidence="2">
    <location>
        <begin position="615"/>
        <end position="706"/>
    </location>
</feature>
<reference evidence="3 4" key="1">
    <citation type="submission" date="2019-03" db="EMBL/GenBank/DDBJ databases">
        <title>Single cell metagenomics reveals metabolic interactions within the superorganism composed of flagellate Streblomastix strix and complex community of Bacteroidetes bacteria on its surface.</title>
        <authorList>
            <person name="Treitli S.C."/>
            <person name="Kolisko M."/>
            <person name="Husnik F."/>
            <person name="Keeling P."/>
            <person name="Hampl V."/>
        </authorList>
    </citation>
    <scope>NUCLEOTIDE SEQUENCE [LARGE SCALE GENOMIC DNA]</scope>
    <source>
        <strain evidence="3">St1</strain>
    </source>
</reference>
<name>A0A5M8P1A6_9BACT</name>
<dbReference type="NCBIfam" id="TIGR04183">
    <property type="entry name" value="Por_Secre_tail"/>
    <property type="match status" value="1"/>
</dbReference>
<evidence type="ECO:0000313" key="3">
    <source>
        <dbReference type="EMBL" id="KAA6302217.1"/>
    </source>
</evidence>
<dbReference type="EMBL" id="SNRX01000009">
    <property type="protein sequence ID" value="KAA6302217.1"/>
    <property type="molecule type" value="Genomic_DNA"/>
</dbReference>
<dbReference type="Proteomes" id="UP000324575">
    <property type="component" value="Unassembled WGS sequence"/>
</dbReference>
<dbReference type="InterPro" id="IPR013783">
    <property type="entry name" value="Ig-like_fold"/>
</dbReference>
<feature type="domain" description="PKD" evidence="1">
    <location>
        <begin position="408"/>
        <end position="461"/>
    </location>
</feature>
<dbReference type="PROSITE" id="PS50093">
    <property type="entry name" value="PKD"/>
    <property type="match status" value="1"/>
</dbReference>
<dbReference type="AlphaFoldDB" id="A0A5M8P1A6"/>
<sequence length="782" mass="83815">MKKTNIFLAIVLFLMTVGINSVWAVNHGSLNVTDAALYPLRDGEAPTAAVEGLTVDFKVVTVGSTTWAWTNLSEYVISGAGWGSQLRWWQPGKVENNLESRVSGTQQTYGKTTNAPATNPVIITIFQAVEGAGSPGFTETDDFTYDYTAKNSAITGDVTAPVLSDPVTVSQTATSLELSLSATDANDYFYYISDAANNFETVSFLNNITLSLAAGQAYNFSIVAIDFSGNTSTEKTVRVEAQEVTNIVEGTAQAVKFKLDSRSLDELVIYVENEHFLFADASVKLEINGQAVPGEKKPVPAIDQTAGTHAYRIVYPKQDIQGWAEDAILSINFPYIQCPVLDWATYVLVNKTITEGDNEGKPILHKIGTGTDITFPTVIAKVDITPKTATITEGGKVELTATAKTVLGDPVDGTSFTWTVNDTENAAVSPTGEFTSAVVGSYTVTATVTDTEISNSATIEVETLSLASAYCDASIGTGDALSKISFSTRRDGRVVIEIAPNDPEAEDIAAETFTAFRNFGWGDAVIEQITVNGNANTGNKYFTRTTNASNNNNHNATRTKIFLIPAEGMLHIGDIIKVNNMILEYETPFNQNAYPNLTFTFTFGSYCGEQETLAVVSSVTTDVIGEREASATVTATAGTFDVSQVNFTEDSAKVPAQSFAVTENNTYTLSGLTANTDYSFTVTVIDVDGNSSEAFATKWAFRTAQGTAIASVKTVAISVYPTVATDVLYVEGLTTASVIKIMHITGQSVSTQVSKREINVSDLVPGVYFVSVEGKAVKFIKK</sequence>
<dbReference type="InterPro" id="IPR000601">
    <property type="entry name" value="PKD_dom"/>
</dbReference>
<dbReference type="PROSITE" id="PS50853">
    <property type="entry name" value="FN3"/>
    <property type="match status" value="1"/>
</dbReference>
<evidence type="ECO:0008006" key="5">
    <source>
        <dbReference type="Google" id="ProtNLM"/>
    </source>
</evidence>
<evidence type="ECO:0000259" key="1">
    <source>
        <dbReference type="PROSITE" id="PS50093"/>
    </source>
</evidence>
<proteinExistence type="predicted"/>
<dbReference type="Gene3D" id="2.60.40.1080">
    <property type="match status" value="1"/>
</dbReference>
<gene>
    <name evidence="3" type="ORF">EZS26_001577</name>
</gene>
<evidence type="ECO:0000313" key="4">
    <source>
        <dbReference type="Proteomes" id="UP000324575"/>
    </source>
</evidence>
<dbReference type="InterPro" id="IPR003961">
    <property type="entry name" value="FN3_dom"/>
</dbReference>
<dbReference type="SUPFAM" id="SSF49265">
    <property type="entry name" value="Fibronectin type III"/>
    <property type="match status" value="1"/>
</dbReference>
<dbReference type="InterPro" id="IPR026444">
    <property type="entry name" value="Secre_tail"/>
</dbReference>
<protein>
    <recommendedName>
        <fullName evidence="5">T9SS C-terminal target domain-containing protein</fullName>
    </recommendedName>
</protein>